<keyword evidence="2" id="KW-1185">Reference proteome</keyword>
<protein>
    <submittedName>
        <fullName evidence="1">Uncharacterized protein</fullName>
    </submittedName>
</protein>
<proteinExistence type="predicted"/>
<gene>
    <name evidence="1" type="ORF">CSAL01_02781</name>
</gene>
<comment type="caution">
    <text evidence="1">The sequence shown here is derived from an EMBL/GenBank/DDBJ whole genome shotgun (WGS) entry which is preliminary data.</text>
</comment>
<evidence type="ECO:0000313" key="2">
    <source>
        <dbReference type="Proteomes" id="UP000070121"/>
    </source>
</evidence>
<sequence length="457" mass="53216">MNNITVISSDELRIRLWEDSFMHETSQPHLRARTWRCLMHVMVHSAASGIFPGKIGDLLDADAYDDRRPRHTYWEAPFEIPYILWKYCHKQCSHTSAPKESATEGGSGLLRIIANQLSSISDSSGQIYALLKEAPRQIYSKEHQSSDVYSMKRYFPFGNTVEVGNIVELQDEWLYEEPTFFVKPKEAEVDTTTEKGSIDNFFSRHKSYQKNFREETAAALNFWTTEFHLFFYDLDPHSGGEDRAQSRMRQAKALTMPADGSRGSKESQLTRVVMSFQFEGDFWDRYWTCRLLEADKPTARSLTKFLGNNEGFWSSCYSKRASGACMKAQYAILTKAWLCRRRKEESTQNEGIPEEETEEPDYDTLDITTDSYFVTRKLIKQVQQILQLVEGDLEENVAQIVQWGNREKDRDVEKPRWTYHDGPTTMDLPRRESISRHYQEIAYLEMNMPFKNFGEPT</sequence>
<dbReference type="STRING" id="1209931.A0A135RWF2"/>
<evidence type="ECO:0000313" key="1">
    <source>
        <dbReference type="EMBL" id="KXH28020.1"/>
    </source>
</evidence>
<reference evidence="1 2" key="1">
    <citation type="submission" date="2014-02" db="EMBL/GenBank/DDBJ databases">
        <title>The genome sequence of Colletotrichum salicis CBS 607.94.</title>
        <authorList>
            <person name="Baroncelli R."/>
            <person name="Thon M.R."/>
        </authorList>
    </citation>
    <scope>NUCLEOTIDE SEQUENCE [LARGE SCALE GENOMIC DNA]</scope>
    <source>
        <strain evidence="1 2">CBS 607.94</strain>
    </source>
</reference>
<dbReference type="Proteomes" id="UP000070121">
    <property type="component" value="Unassembled WGS sequence"/>
</dbReference>
<dbReference type="EMBL" id="JFFI01002635">
    <property type="protein sequence ID" value="KXH28020.1"/>
    <property type="molecule type" value="Genomic_DNA"/>
</dbReference>
<dbReference type="OrthoDB" id="5361176at2759"/>
<dbReference type="AlphaFoldDB" id="A0A135RWF2"/>
<organism evidence="1 2">
    <name type="scientific">Colletotrichum salicis</name>
    <dbReference type="NCBI Taxonomy" id="1209931"/>
    <lineage>
        <taxon>Eukaryota</taxon>
        <taxon>Fungi</taxon>
        <taxon>Dikarya</taxon>
        <taxon>Ascomycota</taxon>
        <taxon>Pezizomycotina</taxon>
        <taxon>Sordariomycetes</taxon>
        <taxon>Hypocreomycetidae</taxon>
        <taxon>Glomerellales</taxon>
        <taxon>Glomerellaceae</taxon>
        <taxon>Colletotrichum</taxon>
        <taxon>Colletotrichum acutatum species complex</taxon>
    </lineage>
</organism>
<accession>A0A135RWF2</accession>
<name>A0A135RWF2_9PEZI</name>